<keyword evidence="1" id="KW-1133">Transmembrane helix</keyword>
<comment type="caution">
    <text evidence="2">The sequence shown here is derived from an EMBL/GenBank/DDBJ whole genome shotgun (WGS) entry which is preliminary data.</text>
</comment>
<keyword evidence="1" id="KW-0812">Transmembrane</keyword>
<proteinExistence type="predicted"/>
<feature type="transmembrane region" description="Helical" evidence="1">
    <location>
        <begin position="67"/>
        <end position="84"/>
    </location>
</feature>
<gene>
    <name evidence="2" type="ORF">ENR63_01845</name>
</gene>
<evidence type="ECO:0000313" key="2">
    <source>
        <dbReference type="EMBL" id="HGW29645.1"/>
    </source>
</evidence>
<keyword evidence="1" id="KW-0472">Membrane</keyword>
<evidence type="ECO:0000256" key="1">
    <source>
        <dbReference type="SAM" id="Phobius"/>
    </source>
</evidence>
<name>A0A7C4TPT6_UNCKA</name>
<organism evidence="2">
    <name type="scientific">candidate division WWE3 bacterium</name>
    <dbReference type="NCBI Taxonomy" id="2053526"/>
    <lineage>
        <taxon>Bacteria</taxon>
        <taxon>Katanobacteria</taxon>
    </lineage>
</organism>
<accession>A0A7C4TPT6</accession>
<dbReference type="EMBL" id="DSRT01000096">
    <property type="protein sequence ID" value="HGW29645.1"/>
    <property type="molecule type" value="Genomic_DNA"/>
</dbReference>
<protein>
    <submittedName>
        <fullName evidence="2">TFIIB-type zinc ribbon-containing protein</fullName>
    </submittedName>
</protein>
<sequence>MSARICPNCKSILNDYDHFFCSVCATKLPKELILPVPPVKIKNYKLSSATKSSIPDALGIFKSIRTYYIFVLVIFIGFVGLGISKTGVYEFARYEFNKKSANVDLPVITEKKSRTIKMPEVVMKRGEFKTVKFSEILPFETLIYFEGNDIETLAKYLAKDPSLTSLLRNPSILLENNFVGFNYEGNWGFILVPKDPSLVQEFMEGVESEYWYFDMVKGMFVLVPSAQTLDKTLDIEEGLVSGLALNSEFVKKDQELAKEGKLKAILMKEDALNTLKNSLGGLEQATIAHINKIIGEGFDSIVVD</sequence>
<reference evidence="2" key="1">
    <citation type="journal article" date="2020" name="mSystems">
        <title>Genome- and Community-Level Interaction Insights into Carbon Utilization and Element Cycling Functions of Hydrothermarchaeota in Hydrothermal Sediment.</title>
        <authorList>
            <person name="Zhou Z."/>
            <person name="Liu Y."/>
            <person name="Xu W."/>
            <person name="Pan J."/>
            <person name="Luo Z.H."/>
            <person name="Li M."/>
        </authorList>
    </citation>
    <scope>NUCLEOTIDE SEQUENCE [LARGE SCALE GENOMIC DNA]</scope>
    <source>
        <strain evidence="2">SpSt-417</strain>
    </source>
</reference>
<dbReference type="AlphaFoldDB" id="A0A7C4TPT6"/>